<accession>A0A1I7T964</accession>
<keyword evidence="3" id="KW-1185">Reference proteome</keyword>
<protein>
    <submittedName>
        <fullName evidence="4">G protein-coupled receptor</fullName>
    </submittedName>
</protein>
<name>A0A1I7T964_9PELO</name>
<feature type="transmembrane region" description="Helical" evidence="2">
    <location>
        <begin position="231"/>
        <end position="249"/>
    </location>
</feature>
<dbReference type="eggNOG" id="ENOG502TG8V">
    <property type="taxonomic scope" value="Eukaryota"/>
</dbReference>
<dbReference type="WBParaSite" id="Csp11.Scaffold552.g3653.t2">
    <property type="protein sequence ID" value="Csp11.Scaffold552.g3653.t2"/>
    <property type="gene ID" value="Csp11.Scaffold552.g3653"/>
</dbReference>
<dbReference type="Proteomes" id="UP000095282">
    <property type="component" value="Unplaced"/>
</dbReference>
<evidence type="ECO:0000256" key="2">
    <source>
        <dbReference type="SAM" id="Phobius"/>
    </source>
</evidence>
<reference evidence="4" key="1">
    <citation type="submission" date="2016-11" db="UniProtKB">
        <authorList>
            <consortium name="WormBaseParasite"/>
        </authorList>
    </citation>
    <scope>IDENTIFICATION</scope>
</reference>
<evidence type="ECO:0000313" key="4">
    <source>
        <dbReference type="WBParaSite" id="Csp11.Scaffold552.g3653.t2"/>
    </source>
</evidence>
<evidence type="ECO:0000313" key="3">
    <source>
        <dbReference type="Proteomes" id="UP000095282"/>
    </source>
</evidence>
<feature type="transmembrane region" description="Helical" evidence="2">
    <location>
        <begin position="6"/>
        <end position="23"/>
    </location>
</feature>
<keyword evidence="2" id="KW-0472">Membrane</keyword>
<feature type="transmembrane region" description="Helical" evidence="2">
    <location>
        <begin position="122"/>
        <end position="145"/>
    </location>
</feature>
<keyword evidence="2" id="KW-0812">Transmembrane</keyword>
<evidence type="ECO:0000256" key="1">
    <source>
        <dbReference type="SAM" id="MobiDB-lite"/>
    </source>
</evidence>
<organism evidence="3 4">
    <name type="scientific">Caenorhabditis tropicalis</name>
    <dbReference type="NCBI Taxonomy" id="1561998"/>
    <lineage>
        <taxon>Eukaryota</taxon>
        <taxon>Metazoa</taxon>
        <taxon>Ecdysozoa</taxon>
        <taxon>Nematoda</taxon>
        <taxon>Chromadorea</taxon>
        <taxon>Rhabditida</taxon>
        <taxon>Rhabditina</taxon>
        <taxon>Rhabditomorpha</taxon>
        <taxon>Rhabditoidea</taxon>
        <taxon>Rhabditidae</taxon>
        <taxon>Peloderinae</taxon>
        <taxon>Caenorhabditis</taxon>
    </lineage>
</organism>
<dbReference type="AlphaFoldDB" id="A0A1I7T964"/>
<keyword evidence="2" id="KW-1133">Transmembrane helix</keyword>
<feature type="region of interest" description="Disordered" evidence="1">
    <location>
        <begin position="312"/>
        <end position="331"/>
    </location>
</feature>
<feature type="transmembrane region" description="Helical" evidence="2">
    <location>
        <begin position="86"/>
        <end position="110"/>
    </location>
</feature>
<sequence length="331" mass="37885">MYLFSIINIFADLAIFWLHVSVTRNEDREHPLAALVSCSTAPYFFNLFPTIMNSALFGVDVSKVKDIKEAMKTFDYIIFRDSVFKSIMLCSFVFVVVWGGCLMATGLVCCIKKDRKMSRCELTMRTGVCCASAIIFSMAFYNGAFDVHDKLKYAPNFPFLLLNIGHLFFIFALLYGSVKIRHLTDPSEDQAEAIRQFQSLQIFGLIVSVPLCYMEFQMFSSHSPRFMFSEYESFVRLIFLASILLLEPYNSRFRFRERFYRTTHESPIGPTPIGIQIVKSLPRKSDMDDMPPNYESAPPAYETARNLPSTWTITPPSKEYTGAQITPVEAK</sequence>
<feature type="transmembrane region" description="Helical" evidence="2">
    <location>
        <begin position="157"/>
        <end position="178"/>
    </location>
</feature>
<feature type="transmembrane region" description="Helical" evidence="2">
    <location>
        <begin position="199"/>
        <end position="219"/>
    </location>
</feature>
<proteinExistence type="predicted"/>
<feature type="transmembrane region" description="Helical" evidence="2">
    <location>
        <begin position="32"/>
        <end position="52"/>
    </location>
</feature>